<protein>
    <submittedName>
        <fullName evidence="2">GNAT family N-acetyltransferase</fullName>
    </submittedName>
</protein>
<dbReference type="InterPro" id="IPR050644">
    <property type="entry name" value="PG_Glycine_Bridge_Synth"/>
</dbReference>
<name>A0ABY6DFI2_9RHOB</name>
<evidence type="ECO:0000259" key="1">
    <source>
        <dbReference type="Pfam" id="PF13480"/>
    </source>
</evidence>
<dbReference type="RefSeq" id="WP_263048226.1">
    <property type="nucleotide sequence ID" value="NZ_CP106738.1"/>
</dbReference>
<gene>
    <name evidence="2" type="ORF">N7U68_03400</name>
</gene>
<dbReference type="Pfam" id="PF13480">
    <property type="entry name" value="Acetyltransf_6"/>
    <property type="match status" value="1"/>
</dbReference>
<dbReference type="Proteomes" id="UP001064087">
    <property type="component" value="Chromosome"/>
</dbReference>
<evidence type="ECO:0000313" key="3">
    <source>
        <dbReference type="Proteomes" id="UP001064087"/>
    </source>
</evidence>
<organism evidence="2 3">
    <name type="scientific">Roseovarius pelagicus</name>
    <dbReference type="NCBI Taxonomy" id="2980108"/>
    <lineage>
        <taxon>Bacteria</taxon>
        <taxon>Pseudomonadati</taxon>
        <taxon>Pseudomonadota</taxon>
        <taxon>Alphaproteobacteria</taxon>
        <taxon>Rhodobacterales</taxon>
        <taxon>Roseobacteraceae</taxon>
        <taxon>Roseovarius</taxon>
    </lineage>
</organism>
<dbReference type="Gene3D" id="3.40.630.30">
    <property type="match status" value="1"/>
</dbReference>
<dbReference type="InterPro" id="IPR016181">
    <property type="entry name" value="Acyl_CoA_acyltransferase"/>
</dbReference>
<sequence>MQIVLNSPDQSPALPGGAIQQHPNYAAALGRMGLDMRAAEFYCDGRYLGRSQFALRRFGPLRVAWMPRGPVWRQDTPPPDQDLQNRMMAGLRRAVRLRALWAISNDCANHAPGLRAAGPRQVAELSLTTDSIARRAAMHGKWRNRLRRAERNGLRITSRVLSLPRDTALLQRELDQRRASHYAALPPAFTVAWVQAQPQATRLFAVHEGTDVIAYILLLLHAPQATYHIGWSGSRGRTLCAHNLAVWHATEWLAARGYARLDLGLIDPVRTPSLDRFKLGCGARARSIGATTVTARL</sequence>
<dbReference type="InterPro" id="IPR038740">
    <property type="entry name" value="BioF2-like_GNAT_dom"/>
</dbReference>
<accession>A0ABY6DFI2</accession>
<dbReference type="PANTHER" id="PTHR36174:SF1">
    <property type="entry name" value="LIPID II:GLYCINE GLYCYLTRANSFERASE"/>
    <property type="match status" value="1"/>
</dbReference>
<feature type="domain" description="BioF2-like acetyltransferase" evidence="1">
    <location>
        <begin position="141"/>
        <end position="265"/>
    </location>
</feature>
<evidence type="ECO:0000313" key="2">
    <source>
        <dbReference type="EMBL" id="UXX83728.1"/>
    </source>
</evidence>
<dbReference type="EMBL" id="CP106738">
    <property type="protein sequence ID" value="UXX83728.1"/>
    <property type="molecule type" value="Genomic_DNA"/>
</dbReference>
<dbReference type="PANTHER" id="PTHR36174">
    <property type="entry name" value="LIPID II:GLYCINE GLYCYLTRANSFERASE"/>
    <property type="match status" value="1"/>
</dbReference>
<keyword evidence="3" id="KW-1185">Reference proteome</keyword>
<proteinExistence type="predicted"/>
<dbReference type="SUPFAM" id="SSF55729">
    <property type="entry name" value="Acyl-CoA N-acyltransferases (Nat)"/>
    <property type="match status" value="1"/>
</dbReference>
<reference evidence="2" key="1">
    <citation type="submission" date="2022-10" db="EMBL/GenBank/DDBJ databases">
        <title>Roseovarius pelagicus sp. nov., isolated from Arctic seawater.</title>
        <authorList>
            <person name="Hong Y.W."/>
            <person name="Hwang C.Y."/>
        </authorList>
    </citation>
    <scope>NUCLEOTIDE SEQUENCE</scope>
    <source>
        <strain evidence="2">HL-MP18</strain>
    </source>
</reference>